<sequence length="70" mass="7522">MPQELARIVSSGERKRRQSISRPRPPGPLALSVLVVRRSHRVPPGSTDGRIFTPAVWASAASPGGPKNRA</sequence>
<reference evidence="2" key="1">
    <citation type="journal article" date="2022" name="bioRxiv">
        <title>Sequencing and chromosome-scale assembly of the giantPleurodeles waltlgenome.</title>
        <authorList>
            <person name="Brown T."/>
            <person name="Elewa A."/>
            <person name="Iarovenko S."/>
            <person name="Subramanian E."/>
            <person name="Araus A.J."/>
            <person name="Petzold A."/>
            <person name="Susuki M."/>
            <person name="Suzuki K.-i.T."/>
            <person name="Hayashi T."/>
            <person name="Toyoda A."/>
            <person name="Oliveira C."/>
            <person name="Osipova E."/>
            <person name="Leigh N.D."/>
            <person name="Simon A."/>
            <person name="Yun M.H."/>
        </authorList>
    </citation>
    <scope>NUCLEOTIDE SEQUENCE</scope>
    <source>
        <strain evidence="2">20211129_DDA</strain>
        <tissue evidence="2">Liver</tissue>
    </source>
</reference>
<dbReference type="EMBL" id="JANPWB010000014">
    <property type="protein sequence ID" value="KAJ1097422.1"/>
    <property type="molecule type" value="Genomic_DNA"/>
</dbReference>
<evidence type="ECO:0000313" key="2">
    <source>
        <dbReference type="EMBL" id="KAJ1097422.1"/>
    </source>
</evidence>
<organism evidence="2 3">
    <name type="scientific">Pleurodeles waltl</name>
    <name type="common">Iberian ribbed newt</name>
    <dbReference type="NCBI Taxonomy" id="8319"/>
    <lineage>
        <taxon>Eukaryota</taxon>
        <taxon>Metazoa</taxon>
        <taxon>Chordata</taxon>
        <taxon>Craniata</taxon>
        <taxon>Vertebrata</taxon>
        <taxon>Euteleostomi</taxon>
        <taxon>Amphibia</taxon>
        <taxon>Batrachia</taxon>
        <taxon>Caudata</taxon>
        <taxon>Salamandroidea</taxon>
        <taxon>Salamandridae</taxon>
        <taxon>Pleurodelinae</taxon>
        <taxon>Pleurodeles</taxon>
    </lineage>
</organism>
<name>A0AAV7M195_PLEWA</name>
<dbReference type="Proteomes" id="UP001066276">
    <property type="component" value="Chromosome 10"/>
</dbReference>
<gene>
    <name evidence="2" type="ORF">NDU88_002541</name>
</gene>
<accession>A0AAV7M195</accession>
<evidence type="ECO:0000256" key="1">
    <source>
        <dbReference type="SAM" id="MobiDB-lite"/>
    </source>
</evidence>
<proteinExistence type="predicted"/>
<comment type="caution">
    <text evidence="2">The sequence shown here is derived from an EMBL/GenBank/DDBJ whole genome shotgun (WGS) entry which is preliminary data.</text>
</comment>
<evidence type="ECO:0000313" key="3">
    <source>
        <dbReference type="Proteomes" id="UP001066276"/>
    </source>
</evidence>
<dbReference type="AlphaFoldDB" id="A0AAV7M195"/>
<evidence type="ECO:0008006" key="4">
    <source>
        <dbReference type="Google" id="ProtNLM"/>
    </source>
</evidence>
<feature type="region of interest" description="Disordered" evidence="1">
    <location>
        <begin position="1"/>
        <end position="28"/>
    </location>
</feature>
<keyword evidence="3" id="KW-1185">Reference proteome</keyword>
<protein>
    <recommendedName>
        <fullName evidence="4">DUF397 domain-containing protein</fullName>
    </recommendedName>
</protein>